<sequence length="320" mass="36381">MLFSIIIPVYNRPYEIKELLMSLLHQRYKSFEVIIIEDGSTILCSEIIADFNDKLDLKYVYQENTGQGFARNNGMKLASGDFYILFDSDCVIPPDYLETVYRHLTQRNLEAYGGPDAADATFSSVQKAMNYSMTSFFTTGGIRGKMKNPGKYQARGFNMGLSKEAFEASGGFIDPNRAEDIELSIRLKKMGFRLELIKEAYVYHKRRNTVLSFFKQSHSFGKNRVHVSRYHSEAIKLVHLLPLAFLIGILFIPLLYFLFPLLFSLSLFLMAGWCLAIFIGSALENKSWYIGLITVPIAFGQLCSYGAGLATEGMKKFFYS</sequence>
<dbReference type="InterPro" id="IPR029044">
    <property type="entry name" value="Nucleotide-diphossugar_trans"/>
</dbReference>
<evidence type="ECO:0000313" key="3">
    <source>
        <dbReference type="EMBL" id="KEO74336.1"/>
    </source>
</evidence>
<dbReference type="SUPFAM" id="SSF53448">
    <property type="entry name" value="Nucleotide-diphospho-sugar transferases"/>
    <property type="match status" value="1"/>
</dbReference>
<dbReference type="eggNOG" id="COG1215">
    <property type="taxonomic scope" value="Bacteria"/>
</dbReference>
<dbReference type="EMBL" id="JMIH01000015">
    <property type="protein sequence ID" value="KEO74336.1"/>
    <property type="molecule type" value="Genomic_DNA"/>
</dbReference>
<dbReference type="PANTHER" id="PTHR43685:SF2">
    <property type="entry name" value="GLYCOSYLTRANSFERASE 2-LIKE DOMAIN-CONTAINING PROTEIN"/>
    <property type="match status" value="1"/>
</dbReference>
<protein>
    <submittedName>
        <fullName evidence="3">Beta-lactamase regulatory protein</fullName>
    </submittedName>
</protein>
<feature type="transmembrane region" description="Helical" evidence="1">
    <location>
        <begin position="265"/>
        <end position="283"/>
    </location>
</feature>
<dbReference type="AlphaFoldDB" id="A0A074KWH9"/>
<dbReference type="OrthoDB" id="9813550at2"/>
<dbReference type="InterPro" id="IPR050834">
    <property type="entry name" value="Glycosyltransf_2"/>
</dbReference>
<dbReference type="Pfam" id="PF00535">
    <property type="entry name" value="Glycos_transf_2"/>
    <property type="match status" value="1"/>
</dbReference>
<reference evidence="3 4" key="1">
    <citation type="submission" date="2014-04" db="EMBL/GenBank/DDBJ databases">
        <title>Characterization and application of a salt tolerant electro-active bacterium.</title>
        <authorList>
            <person name="Yang L."/>
            <person name="Wei S."/>
            <person name="Tay Q.X.M."/>
        </authorList>
    </citation>
    <scope>NUCLEOTIDE SEQUENCE [LARGE SCALE GENOMIC DNA]</scope>
    <source>
        <strain evidence="3 4">LY1</strain>
    </source>
</reference>
<dbReference type="STRING" id="1048983.EL17_06260"/>
<dbReference type="RefSeq" id="WP_035072239.1">
    <property type="nucleotide sequence ID" value="NZ_JMIH01000015.1"/>
</dbReference>
<keyword evidence="4" id="KW-1185">Reference proteome</keyword>
<evidence type="ECO:0000259" key="2">
    <source>
        <dbReference type="Pfam" id="PF00535"/>
    </source>
</evidence>
<feature type="transmembrane region" description="Helical" evidence="1">
    <location>
        <begin position="289"/>
        <end position="310"/>
    </location>
</feature>
<comment type="caution">
    <text evidence="3">The sequence shown here is derived from an EMBL/GenBank/DDBJ whole genome shotgun (WGS) entry which is preliminary data.</text>
</comment>
<evidence type="ECO:0000256" key="1">
    <source>
        <dbReference type="SAM" id="Phobius"/>
    </source>
</evidence>
<dbReference type="PANTHER" id="PTHR43685">
    <property type="entry name" value="GLYCOSYLTRANSFERASE"/>
    <property type="match status" value="1"/>
</dbReference>
<dbReference type="Gene3D" id="3.90.550.10">
    <property type="entry name" value="Spore Coat Polysaccharide Biosynthesis Protein SpsA, Chain A"/>
    <property type="match status" value="1"/>
</dbReference>
<keyword evidence="1" id="KW-1133">Transmembrane helix</keyword>
<keyword evidence="1" id="KW-0812">Transmembrane</keyword>
<feature type="domain" description="Glycosyltransferase 2-like" evidence="2">
    <location>
        <begin position="4"/>
        <end position="167"/>
    </location>
</feature>
<organism evidence="3 4">
    <name type="scientific">Anditalea andensis</name>
    <dbReference type="NCBI Taxonomy" id="1048983"/>
    <lineage>
        <taxon>Bacteria</taxon>
        <taxon>Pseudomonadati</taxon>
        <taxon>Bacteroidota</taxon>
        <taxon>Cytophagia</taxon>
        <taxon>Cytophagales</taxon>
        <taxon>Cytophagaceae</taxon>
        <taxon>Anditalea</taxon>
    </lineage>
</organism>
<name>A0A074KWH9_9BACT</name>
<accession>A0A074KWH9</accession>
<gene>
    <name evidence="3" type="ORF">EL17_06260</name>
</gene>
<feature type="transmembrane region" description="Helical" evidence="1">
    <location>
        <begin position="237"/>
        <end position="258"/>
    </location>
</feature>
<evidence type="ECO:0000313" key="4">
    <source>
        <dbReference type="Proteomes" id="UP000027821"/>
    </source>
</evidence>
<keyword evidence="1" id="KW-0472">Membrane</keyword>
<dbReference type="InterPro" id="IPR001173">
    <property type="entry name" value="Glyco_trans_2-like"/>
</dbReference>
<dbReference type="Proteomes" id="UP000027821">
    <property type="component" value="Unassembled WGS sequence"/>
</dbReference>
<proteinExistence type="predicted"/>